<reference evidence="3 4" key="1">
    <citation type="journal article" date="2024" name="G3 (Bethesda)">
        <title>Genome assembly of Hibiscus sabdariffa L. provides insights into metabolisms of medicinal natural products.</title>
        <authorList>
            <person name="Kim T."/>
        </authorList>
    </citation>
    <scope>NUCLEOTIDE SEQUENCE [LARGE SCALE GENOMIC DNA]</scope>
    <source>
        <strain evidence="3">TK-2024</strain>
        <tissue evidence="3">Old leaves</tissue>
    </source>
</reference>
<accession>A0ABR2G464</accession>
<name>A0ABR2G464_9ROSI</name>
<organism evidence="3 4">
    <name type="scientific">Hibiscus sabdariffa</name>
    <name type="common">roselle</name>
    <dbReference type="NCBI Taxonomy" id="183260"/>
    <lineage>
        <taxon>Eukaryota</taxon>
        <taxon>Viridiplantae</taxon>
        <taxon>Streptophyta</taxon>
        <taxon>Embryophyta</taxon>
        <taxon>Tracheophyta</taxon>
        <taxon>Spermatophyta</taxon>
        <taxon>Magnoliopsida</taxon>
        <taxon>eudicotyledons</taxon>
        <taxon>Gunneridae</taxon>
        <taxon>Pentapetalae</taxon>
        <taxon>rosids</taxon>
        <taxon>malvids</taxon>
        <taxon>Malvales</taxon>
        <taxon>Malvaceae</taxon>
        <taxon>Malvoideae</taxon>
        <taxon>Hibiscus</taxon>
    </lineage>
</organism>
<evidence type="ECO:0000256" key="2">
    <source>
        <dbReference type="SAM" id="MobiDB-lite"/>
    </source>
</evidence>
<protein>
    <submittedName>
        <fullName evidence="3">Uncharacterized protein</fullName>
    </submittedName>
</protein>
<evidence type="ECO:0000313" key="3">
    <source>
        <dbReference type="EMBL" id="KAK8593644.1"/>
    </source>
</evidence>
<keyword evidence="4" id="KW-1185">Reference proteome</keyword>
<gene>
    <name evidence="3" type="ORF">V6N12_045720</name>
</gene>
<sequence length="275" mass="31466">MEDDLKFLESFVDDENGWRSKSQVLQYQWELPQLPSWPQSNNQPGTSNGVVPNQTNASTAQASHSPIISDPSLSKRNLPNSSESERAMKRNKDKAYRERCKNQKMEMQCHLEILTGENESLKKENVSLKESNALMNQTLRDQTNEIDRLRNDLFRLKHENEKQNVLVQTLSELLADPVRLENEKLKDENAALRKNADLNSNLTQLAEENAKLRTENKVLKVQNDALCGKIISDNEKELVCRQSLNVVYKIEVKGTGLEFKIPGFAGLKEYFLAHQ</sequence>
<feature type="compositionally biased region" description="Polar residues" evidence="2">
    <location>
        <begin position="36"/>
        <end position="82"/>
    </location>
</feature>
<evidence type="ECO:0000256" key="1">
    <source>
        <dbReference type="SAM" id="Coils"/>
    </source>
</evidence>
<dbReference type="Proteomes" id="UP001472677">
    <property type="component" value="Unassembled WGS sequence"/>
</dbReference>
<comment type="caution">
    <text evidence="3">The sequence shown here is derived from an EMBL/GenBank/DDBJ whole genome shotgun (WGS) entry which is preliminary data.</text>
</comment>
<proteinExistence type="predicted"/>
<evidence type="ECO:0000313" key="4">
    <source>
        <dbReference type="Proteomes" id="UP001472677"/>
    </source>
</evidence>
<dbReference type="EMBL" id="JBBPBM010000003">
    <property type="protein sequence ID" value="KAK8593644.1"/>
    <property type="molecule type" value="Genomic_DNA"/>
</dbReference>
<feature type="coiled-coil region" evidence="1">
    <location>
        <begin position="104"/>
        <end position="222"/>
    </location>
</feature>
<keyword evidence="1" id="KW-0175">Coiled coil</keyword>
<feature type="compositionally biased region" description="Basic and acidic residues" evidence="2">
    <location>
        <begin position="83"/>
        <end position="100"/>
    </location>
</feature>
<feature type="region of interest" description="Disordered" evidence="2">
    <location>
        <begin position="34"/>
        <end position="100"/>
    </location>
</feature>